<dbReference type="EMBL" id="BKCJ010003426">
    <property type="protein sequence ID" value="GEU55016.1"/>
    <property type="molecule type" value="Genomic_DNA"/>
</dbReference>
<dbReference type="PANTHER" id="PTHR11439">
    <property type="entry name" value="GAG-POL-RELATED RETROTRANSPOSON"/>
    <property type="match status" value="1"/>
</dbReference>
<dbReference type="PANTHER" id="PTHR11439:SF483">
    <property type="entry name" value="PEPTIDE SYNTHASE GLIP-LIKE, PUTATIVE (AFU_ORTHOLOGUE AFUA_3G12920)-RELATED"/>
    <property type="match status" value="1"/>
</dbReference>
<comment type="caution">
    <text evidence="1">The sequence shown here is derived from an EMBL/GenBank/DDBJ whole genome shotgun (WGS) entry which is preliminary data.</text>
</comment>
<proteinExistence type="predicted"/>
<sequence length="491" mass="56108">MAKTINGEARLHACVDGKKIIITEASIRRDLQLADEEEQFWSSAMAKTIYGEARLHACADGKKIIITEASIRRDLQLADEEGVDCLPNSTIFEQLALMGPTNTAWNEFSSTVPSGPTKSVTDEAVYKELRDGFIRATTTASSLKAEQDSGAKKPWGILLLKLGNSKEVRTLRYLSLVVPLIKVGDKAVHKEWGDRMERAATTASSLKAEQDSGDVEAQTRFKAASKQFNDPPLSRVNTLKEIMDREVKRLKQSRIPIVKVRWNSRRRPEFTWECDDFFRSKYPHLFARRRVTRQGKCRDSVVSLVPVAAALRPADMTGAVDLTLFTRKEGKDILMIFKKYGMDSSDSADTLMVDRTKLDEDIQGKIVDPAHYRGTAYRKALTYSLMNLSIPKRNHKYRPLKQKSTAISSTEAKYIALSEFYAQILWMRSQLIDYEFEFNKIPMYCDNKSVIALCYNNVQHSRSKHIDVWYHFIKEQVKNKVVELYFVRTEY</sequence>
<protein>
    <submittedName>
        <fullName evidence="1">Gag-Pol polyprotein</fullName>
    </submittedName>
</protein>
<dbReference type="AlphaFoldDB" id="A0A6L2L0K4"/>
<dbReference type="CDD" id="cd09272">
    <property type="entry name" value="RNase_HI_RT_Ty1"/>
    <property type="match status" value="1"/>
</dbReference>
<reference evidence="1" key="1">
    <citation type="journal article" date="2019" name="Sci. Rep.">
        <title>Draft genome of Tanacetum cinerariifolium, the natural source of mosquito coil.</title>
        <authorList>
            <person name="Yamashiro T."/>
            <person name="Shiraishi A."/>
            <person name="Satake H."/>
            <person name="Nakayama K."/>
        </authorList>
    </citation>
    <scope>NUCLEOTIDE SEQUENCE</scope>
</reference>
<organism evidence="1">
    <name type="scientific">Tanacetum cinerariifolium</name>
    <name type="common">Dalmatian daisy</name>
    <name type="synonym">Chrysanthemum cinerariifolium</name>
    <dbReference type="NCBI Taxonomy" id="118510"/>
    <lineage>
        <taxon>Eukaryota</taxon>
        <taxon>Viridiplantae</taxon>
        <taxon>Streptophyta</taxon>
        <taxon>Embryophyta</taxon>
        <taxon>Tracheophyta</taxon>
        <taxon>Spermatophyta</taxon>
        <taxon>Magnoliopsida</taxon>
        <taxon>eudicotyledons</taxon>
        <taxon>Gunneridae</taxon>
        <taxon>Pentapetalae</taxon>
        <taxon>asterids</taxon>
        <taxon>campanulids</taxon>
        <taxon>Asterales</taxon>
        <taxon>Asteraceae</taxon>
        <taxon>Asteroideae</taxon>
        <taxon>Anthemideae</taxon>
        <taxon>Anthemidinae</taxon>
        <taxon>Tanacetum</taxon>
    </lineage>
</organism>
<name>A0A6L2L0K4_TANCI</name>
<gene>
    <name evidence="1" type="ORF">Tci_026994</name>
</gene>
<evidence type="ECO:0000313" key="1">
    <source>
        <dbReference type="EMBL" id="GEU55016.1"/>
    </source>
</evidence>
<accession>A0A6L2L0K4</accession>